<name>A0ABQ7WEL8_SOLTU</name>
<sequence>MGNAPGEYSSHLTREFYSSYAATLMNFVADTETTKRGQKYMAITWGPLNSIIVRGKSIDISEASINRMLYGSEYSAPVSVGLFEGKHHEVTRDATMEDQTSRERVLPWIEKQIAIDGENAVWVTTTPTLITKASLSFPAKVWWAVVRA</sequence>
<gene>
    <name evidence="2" type="ORF">KY290_005575</name>
</gene>
<dbReference type="Pfam" id="PF20167">
    <property type="entry name" value="Transposase_32"/>
    <property type="match status" value="1"/>
</dbReference>
<evidence type="ECO:0000313" key="3">
    <source>
        <dbReference type="Proteomes" id="UP000826656"/>
    </source>
</evidence>
<organism evidence="2 3">
    <name type="scientific">Solanum tuberosum</name>
    <name type="common">Potato</name>
    <dbReference type="NCBI Taxonomy" id="4113"/>
    <lineage>
        <taxon>Eukaryota</taxon>
        <taxon>Viridiplantae</taxon>
        <taxon>Streptophyta</taxon>
        <taxon>Embryophyta</taxon>
        <taxon>Tracheophyta</taxon>
        <taxon>Spermatophyta</taxon>
        <taxon>Magnoliopsida</taxon>
        <taxon>eudicotyledons</taxon>
        <taxon>Gunneridae</taxon>
        <taxon>Pentapetalae</taxon>
        <taxon>asterids</taxon>
        <taxon>lamiids</taxon>
        <taxon>Solanales</taxon>
        <taxon>Solanaceae</taxon>
        <taxon>Solanoideae</taxon>
        <taxon>Solaneae</taxon>
        <taxon>Solanum</taxon>
    </lineage>
</organism>
<comment type="caution">
    <text evidence="2">The sequence shown here is derived from an EMBL/GenBank/DDBJ whole genome shotgun (WGS) entry which is preliminary data.</text>
</comment>
<dbReference type="Proteomes" id="UP000826656">
    <property type="component" value="Unassembled WGS sequence"/>
</dbReference>
<accession>A0ABQ7WEL8</accession>
<evidence type="ECO:0000259" key="1">
    <source>
        <dbReference type="Pfam" id="PF20167"/>
    </source>
</evidence>
<feature type="domain" description="Putative plant transposon protein" evidence="1">
    <location>
        <begin position="3"/>
        <end position="147"/>
    </location>
</feature>
<reference evidence="2 3" key="1">
    <citation type="journal article" date="2021" name="bioRxiv">
        <title>Chromosome-scale and haplotype-resolved genome assembly of a tetraploid potato cultivar.</title>
        <authorList>
            <person name="Sun H."/>
            <person name="Jiao W.-B."/>
            <person name="Krause K."/>
            <person name="Campoy J.A."/>
            <person name="Goel M."/>
            <person name="Folz-Donahue K."/>
            <person name="Kukat C."/>
            <person name="Huettel B."/>
            <person name="Schneeberger K."/>
        </authorList>
    </citation>
    <scope>NUCLEOTIDE SEQUENCE [LARGE SCALE GENOMIC DNA]</scope>
    <source>
        <strain evidence="2">SolTubOtavaFocal</strain>
        <tissue evidence="2">Leaves</tissue>
    </source>
</reference>
<proteinExistence type="predicted"/>
<evidence type="ECO:0000313" key="2">
    <source>
        <dbReference type="EMBL" id="KAH0779148.1"/>
    </source>
</evidence>
<protein>
    <recommendedName>
        <fullName evidence="1">Putative plant transposon protein domain-containing protein</fullName>
    </recommendedName>
</protein>
<keyword evidence="3" id="KW-1185">Reference proteome</keyword>
<dbReference type="InterPro" id="IPR046796">
    <property type="entry name" value="Transposase_32_dom"/>
</dbReference>
<dbReference type="EMBL" id="JAIVGD010000002">
    <property type="protein sequence ID" value="KAH0779148.1"/>
    <property type="molecule type" value="Genomic_DNA"/>
</dbReference>